<evidence type="ECO:0008006" key="4">
    <source>
        <dbReference type="Google" id="ProtNLM"/>
    </source>
</evidence>
<name>A0ABQ5HEH6_9ASTR</name>
<feature type="compositionally biased region" description="Low complexity" evidence="1">
    <location>
        <begin position="1"/>
        <end position="12"/>
    </location>
</feature>
<protein>
    <recommendedName>
        <fullName evidence="4">RNA-directed DNA polymerase, eukaryota</fullName>
    </recommendedName>
</protein>
<organism evidence="2 3">
    <name type="scientific">Tanacetum coccineum</name>
    <dbReference type="NCBI Taxonomy" id="301880"/>
    <lineage>
        <taxon>Eukaryota</taxon>
        <taxon>Viridiplantae</taxon>
        <taxon>Streptophyta</taxon>
        <taxon>Embryophyta</taxon>
        <taxon>Tracheophyta</taxon>
        <taxon>Spermatophyta</taxon>
        <taxon>Magnoliopsida</taxon>
        <taxon>eudicotyledons</taxon>
        <taxon>Gunneridae</taxon>
        <taxon>Pentapetalae</taxon>
        <taxon>asterids</taxon>
        <taxon>campanulids</taxon>
        <taxon>Asterales</taxon>
        <taxon>Asteraceae</taxon>
        <taxon>Asteroideae</taxon>
        <taxon>Anthemideae</taxon>
        <taxon>Anthemidinae</taxon>
        <taxon>Tanacetum</taxon>
    </lineage>
</organism>
<sequence length="137" mass="15466">MSLTTSLSSDSSSESRKGDTSGVLTDSAFKTMSFISRNLGGAYGPNGFTFSIVKFKRSSNERKKRFTSPIIYLKEKIDVGCAIDEDRMLRINRLQDLDDVEKLEAMDLVQKARVKWEVEGDENLKFFHGVINSKRNS</sequence>
<comment type="caution">
    <text evidence="2">The sequence shown here is derived from an EMBL/GenBank/DDBJ whole genome shotgun (WGS) entry which is preliminary data.</text>
</comment>
<dbReference type="EMBL" id="BQNB010019513">
    <property type="protein sequence ID" value="GJT86095.1"/>
    <property type="molecule type" value="Genomic_DNA"/>
</dbReference>
<accession>A0ABQ5HEH6</accession>
<feature type="region of interest" description="Disordered" evidence="1">
    <location>
        <begin position="1"/>
        <end position="22"/>
    </location>
</feature>
<proteinExistence type="predicted"/>
<evidence type="ECO:0000313" key="3">
    <source>
        <dbReference type="Proteomes" id="UP001151760"/>
    </source>
</evidence>
<dbReference type="Proteomes" id="UP001151760">
    <property type="component" value="Unassembled WGS sequence"/>
</dbReference>
<keyword evidence="3" id="KW-1185">Reference proteome</keyword>
<reference evidence="2" key="2">
    <citation type="submission" date="2022-01" db="EMBL/GenBank/DDBJ databases">
        <authorList>
            <person name="Yamashiro T."/>
            <person name="Shiraishi A."/>
            <person name="Satake H."/>
            <person name="Nakayama K."/>
        </authorList>
    </citation>
    <scope>NUCLEOTIDE SEQUENCE</scope>
</reference>
<evidence type="ECO:0000313" key="2">
    <source>
        <dbReference type="EMBL" id="GJT86095.1"/>
    </source>
</evidence>
<gene>
    <name evidence="2" type="ORF">Tco_1067812</name>
</gene>
<evidence type="ECO:0000256" key="1">
    <source>
        <dbReference type="SAM" id="MobiDB-lite"/>
    </source>
</evidence>
<reference evidence="2" key="1">
    <citation type="journal article" date="2022" name="Int. J. Mol. Sci.">
        <title>Draft Genome of Tanacetum Coccineum: Genomic Comparison of Closely Related Tanacetum-Family Plants.</title>
        <authorList>
            <person name="Yamashiro T."/>
            <person name="Shiraishi A."/>
            <person name="Nakayama K."/>
            <person name="Satake H."/>
        </authorList>
    </citation>
    <scope>NUCLEOTIDE SEQUENCE</scope>
</reference>